<evidence type="ECO:0000256" key="4">
    <source>
        <dbReference type="ARBA" id="ARBA00022719"/>
    </source>
</evidence>
<dbReference type="GO" id="GO:0003954">
    <property type="term" value="F:NADH dehydrogenase activity"/>
    <property type="evidence" value="ECO:0007669"/>
    <property type="project" value="TreeGrafter"/>
</dbReference>
<evidence type="ECO:0000256" key="2">
    <source>
        <dbReference type="ARBA" id="ARBA00009025"/>
    </source>
</evidence>
<evidence type="ECO:0000256" key="10">
    <source>
        <dbReference type="ARBA" id="ARBA00023136"/>
    </source>
</evidence>
<gene>
    <name evidence="14" type="primary">ndhD</name>
    <name evidence="18" type="ORF">HCG48_15845</name>
</gene>
<evidence type="ECO:0000256" key="5">
    <source>
        <dbReference type="ARBA" id="ARBA00022857"/>
    </source>
</evidence>
<feature type="transmembrane region" description="Helical" evidence="14">
    <location>
        <begin position="210"/>
        <end position="231"/>
    </location>
</feature>
<comment type="caution">
    <text evidence="14">Lacks conserved residue(s) required for the propagation of feature annotation.</text>
</comment>
<feature type="transmembrane region" description="Helical" evidence="14">
    <location>
        <begin position="275"/>
        <end position="294"/>
    </location>
</feature>
<dbReference type="GO" id="GO:0015990">
    <property type="term" value="P:electron transport coupled proton transport"/>
    <property type="evidence" value="ECO:0007669"/>
    <property type="project" value="TreeGrafter"/>
</dbReference>
<evidence type="ECO:0000256" key="13">
    <source>
        <dbReference type="ARBA" id="ARBA00048026"/>
    </source>
</evidence>
<dbReference type="PANTHER" id="PTHR43507:SF21">
    <property type="entry name" value="NAD(P)H-QUINONE OXIDOREDUCTASE CHAIN 4, CHLOROPLASTIC"/>
    <property type="match status" value="1"/>
</dbReference>
<feature type="transmembrane region" description="Helical" evidence="14">
    <location>
        <begin position="34"/>
        <end position="54"/>
    </location>
</feature>
<evidence type="ECO:0000256" key="8">
    <source>
        <dbReference type="ARBA" id="ARBA00022989"/>
    </source>
</evidence>
<evidence type="ECO:0000256" key="1">
    <source>
        <dbReference type="ARBA" id="ARBA00004127"/>
    </source>
</evidence>
<comment type="catalytic activity">
    <reaction evidence="13 14">
        <text>a plastoquinone + NADH + (n+1) H(+)(in) = a plastoquinol + NAD(+) + n H(+)(out)</text>
        <dbReference type="Rhea" id="RHEA:42608"/>
        <dbReference type="Rhea" id="RHEA-COMP:9561"/>
        <dbReference type="Rhea" id="RHEA-COMP:9562"/>
        <dbReference type="ChEBI" id="CHEBI:15378"/>
        <dbReference type="ChEBI" id="CHEBI:17757"/>
        <dbReference type="ChEBI" id="CHEBI:57540"/>
        <dbReference type="ChEBI" id="CHEBI:57945"/>
        <dbReference type="ChEBI" id="CHEBI:62192"/>
    </reaction>
</comment>
<dbReference type="GO" id="GO:0016655">
    <property type="term" value="F:oxidoreductase activity, acting on NAD(P)H, quinone or similar compound as acceptor"/>
    <property type="evidence" value="ECO:0007669"/>
    <property type="project" value="UniProtKB-UniRule"/>
</dbReference>
<comment type="function">
    <text evidence="11 14">NDH-1 shuttles electrons from NAD(P)H, via FMN and iron-sulfur (Fe-S) centers, to quinones in the respiratory chain. The immediate electron acceptor for the enzyme in this species is believed to be plastoquinone. Couples the redox reaction to proton translocation (for every two electrons transferred, four hydrogen ions are translocated across the cytoplasmic membrane), and thus conserves the redox energy in a proton gradient.</text>
</comment>
<keyword evidence="3 14" id="KW-0812">Transmembrane</keyword>
<evidence type="ECO:0000256" key="11">
    <source>
        <dbReference type="ARBA" id="ARBA00025624"/>
    </source>
</evidence>
<keyword evidence="4 14" id="KW-0874">Quinone</keyword>
<evidence type="ECO:0000259" key="17">
    <source>
        <dbReference type="Pfam" id="PF01059"/>
    </source>
</evidence>
<dbReference type="GO" id="GO:0042773">
    <property type="term" value="P:ATP synthesis coupled electron transport"/>
    <property type="evidence" value="ECO:0007669"/>
    <property type="project" value="InterPro"/>
</dbReference>
<dbReference type="GO" id="GO:0031676">
    <property type="term" value="C:plasma membrane-derived thylakoid membrane"/>
    <property type="evidence" value="ECO:0007669"/>
    <property type="project" value="UniProtKB-SubCell"/>
</dbReference>
<evidence type="ECO:0000256" key="15">
    <source>
        <dbReference type="RuleBase" id="RU000320"/>
    </source>
</evidence>
<feature type="transmembrane region" description="Helical" evidence="14">
    <location>
        <begin position="336"/>
        <end position="354"/>
    </location>
</feature>
<feature type="transmembrane region" description="Helical" evidence="14">
    <location>
        <begin position="169"/>
        <end position="190"/>
    </location>
</feature>
<dbReference type="InterPro" id="IPR022997">
    <property type="entry name" value="NADH_Q_OxRdtase_chain4"/>
</dbReference>
<keyword evidence="6 14" id="KW-0618">Plastoquinone</keyword>
<dbReference type="InterPro" id="IPR003918">
    <property type="entry name" value="NADH_UbQ_OxRdtase"/>
</dbReference>
<dbReference type="Proteomes" id="UP000500857">
    <property type="component" value="Chromosome"/>
</dbReference>
<evidence type="ECO:0000313" key="19">
    <source>
        <dbReference type="Proteomes" id="UP000500857"/>
    </source>
</evidence>
<dbReference type="PRINTS" id="PR01437">
    <property type="entry name" value="NUOXDRDTASE4"/>
</dbReference>
<keyword evidence="14" id="KW-0793">Thylakoid</keyword>
<dbReference type="Pfam" id="PF01059">
    <property type="entry name" value="Oxidored_q5_N"/>
    <property type="match status" value="1"/>
</dbReference>
<dbReference type="InterPro" id="IPR000260">
    <property type="entry name" value="NADH4_N"/>
</dbReference>
<feature type="transmembrane region" description="Helical" evidence="14">
    <location>
        <begin position="415"/>
        <end position="435"/>
    </location>
</feature>
<comment type="subcellular location">
    <subcellularLocation>
        <location evidence="14">Cellular thylakoid membrane</location>
        <topology evidence="14">Multi-pass membrane protein</topology>
    </subcellularLocation>
    <subcellularLocation>
        <location evidence="1">Endomembrane system</location>
        <topology evidence="1">Multi-pass membrane protein</topology>
    </subcellularLocation>
    <subcellularLocation>
        <location evidence="15">Membrane</location>
        <topology evidence="15">Multi-pass membrane protein</topology>
    </subcellularLocation>
</comment>
<keyword evidence="5 14" id="KW-0521">NADP</keyword>
<feature type="transmembrane region" description="Helical" evidence="14">
    <location>
        <begin position="243"/>
        <end position="263"/>
    </location>
</feature>
<dbReference type="GO" id="GO:0012505">
    <property type="term" value="C:endomembrane system"/>
    <property type="evidence" value="ECO:0007669"/>
    <property type="project" value="UniProtKB-SubCell"/>
</dbReference>
<sequence>MFSLNIPWLSAILLLPIVACIAIPFIPDKNGKTLRWYALAIGIADFALTVFGFARDYNLSDPNFQLVERYPWVPQLGLNWSLAVDGISMPLILLTGFVTTLAIFASWNVTYKPRLFYTLMLLLYSGQIGVFAASDLLLFFLMWELELVPVYLLISIWGGPKRLYAATKFILYTALASIFILIGGLAMAFYGDTVTFDMAELSAKHYPIALELLLYGGLLISFGVKLPIFPLHTWLPDAHGEASAPVSMILAGVLLKMGGYGLIRLNVEMLPHAHIYFAPVLAILGVVNVVYGALTAFGQENLKRRLACSSISHMGFVLIGIAALNELGISGAVLQMLSHGLIAAALFFLCGVTYERTHTLLIEKMGGMAKSMPKVFALFTAGSMASLALPGMSGFVSELTVFLGLASSYAYSTPFKVVVIFLAAVGLIVTPIYLLSMLRRVFYGKENLGFEFDLQQFVDAKPREIAIAACLLLPIVGIGLYPKVATQTYDVKTTAVATQVQNALPVFAQEQDRLFSGGLFAPKLAPSQTTGLLSIADLGKGA</sequence>
<evidence type="ECO:0000256" key="3">
    <source>
        <dbReference type="ARBA" id="ARBA00022692"/>
    </source>
</evidence>
<comment type="similarity">
    <text evidence="2 14">Belongs to the complex I subunit 4 family.</text>
</comment>
<evidence type="ECO:0000256" key="9">
    <source>
        <dbReference type="ARBA" id="ARBA00023027"/>
    </source>
</evidence>
<dbReference type="RefSeq" id="WP_168570023.1">
    <property type="nucleotide sequence ID" value="NZ_CP051167.1"/>
</dbReference>
<comment type="catalytic activity">
    <reaction evidence="12 14">
        <text>a plastoquinone + NADPH + (n+1) H(+)(in) = a plastoquinol + NADP(+) + n H(+)(out)</text>
        <dbReference type="Rhea" id="RHEA:42612"/>
        <dbReference type="Rhea" id="RHEA-COMP:9561"/>
        <dbReference type="Rhea" id="RHEA-COMP:9562"/>
        <dbReference type="ChEBI" id="CHEBI:15378"/>
        <dbReference type="ChEBI" id="CHEBI:17757"/>
        <dbReference type="ChEBI" id="CHEBI:57783"/>
        <dbReference type="ChEBI" id="CHEBI:58349"/>
        <dbReference type="ChEBI" id="CHEBI:62192"/>
    </reaction>
</comment>
<keyword evidence="7 14" id="KW-1278">Translocase</keyword>
<keyword evidence="19" id="KW-1185">Reference proteome</keyword>
<feature type="domain" description="NADH:ubiquinone oxidoreductase chain 4 N-terminal" evidence="17">
    <location>
        <begin position="77"/>
        <end position="123"/>
    </location>
</feature>
<feature type="domain" description="NADH:quinone oxidoreductase/Mrp antiporter transmembrane" evidence="16">
    <location>
        <begin position="133"/>
        <end position="412"/>
    </location>
</feature>
<dbReference type="HAMAP" id="MF_00491">
    <property type="entry name" value="NDH1_NuoM"/>
    <property type="match status" value="1"/>
</dbReference>
<dbReference type="KEGG" id="oxy:HCG48_15845"/>
<keyword evidence="9 14" id="KW-0520">NAD</keyword>
<feature type="transmembrane region" description="Helical" evidence="14">
    <location>
        <begin position="114"/>
        <end position="132"/>
    </location>
</feature>
<feature type="transmembrane region" description="Helical" evidence="14">
    <location>
        <begin position="375"/>
        <end position="395"/>
    </location>
</feature>
<dbReference type="GO" id="GO:0048039">
    <property type="term" value="F:ubiquinone binding"/>
    <property type="evidence" value="ECO:0007669"/>
    <property type="project" value="TreeGrafter"/>
</dbReference>
<keyword evidence="10 14" id="KW-0472">Membrane</keyword>
<organism evidence="18 19">
    <name type="scientific">Oxynema aestuarii AP17</name>
    <dbReference type="NCBI Taxonomy" id="2064643"/>
    <lineage>
        <taxon>Bacteria</taxon>
        <taxon>Bacillati</taxon>
        <taxon>Cyanobacteriota</taxon>
        <taxon>Cyanophyceae</taxon>
        <taxon>Oscillatoriophycideae</taxon>
        <taxon>Oscillatoriales</taxon>
        <taxon>Oscillatoriaceae</taxon>
        <taxon>Oxynema</taxon>
        <taxon>Oxynema aestuarii</taxon>
    </lineage>
</organism>
<evidence type="ECO:0000256" key="7">
    <source>
        <dbReference type="ARBA" id="ARBA00022967"/>
    </source>
</evidence>
<dbReference type="EC" id="7.1.1.-" evidence="14"/>
<name>A0A6H1TZ64_9CYAN</name>
<feature type="transmembrane region" description="Helical" evidence="14">
    <location>
        <begin position="87"/>
        <end position="107"/>
    </location>
</feature>
<dbReference type="InterPro" id="IPR001750">
    <property type="entry name" value="ND/Mrp_TM"/>
</dbReference>
<dbReference type="InterPro" id="IPR010227">
    <property type="entry name" value="NADH_Q_OxRdtase_chainM/4"/>
</dbReference>
<dbReference type="PANTHER" id="PTHR43507">
    <property type="entry name" value="NADH-UBIQUINONE OXIDOREDUCTASE CHAIN 4"/>
    <property type="match status" value="1"/>
</dbReference>
<protein>
    <recommendedName>
        <fullName evidence="14">NAD(P)H-quinone oxidoreductase chain 4</fullName>
        <ecNumber evidence="14">7.1.1.-</ecNumber>
    </recommendedName>
    <alternativeName>
        <fullName evidence="14">NAD(P)H dehydrogenase I, chain 4</fullName>
    </alternativeName>
    <alternativeName>
        <fullName evidence="14">NDH-1, chain 4</fullName>
    </alternativeName>
</protein>
<dbReference type="NCBIfam" id="TIGR01972">
    <property type="entry name" value="NDH_I_M"/>
    <property type="match status" value="1"/>
</dbReference>
<dbReference type="AlphaFoldDB" id="A0A6H1TZ64"/>
<proteinExistence type="inferred from homology"/>
<keyword evidence="8 14" id="KW-1133">Transmembrane helix</keyword>
<dbReference type="EMBL" id="CP051167">
    <property type="protein sequence ID" value="QIZ71871.1"/>
    <property type="molecule type" value="Genomic_DNA"/>
</dbReference>
<evidence type="ECO:0000256" key="14">
    <source>
        <dbReference type="HAMAP-Rule" id="MF_00491"/>
    </source>
</evidence>
<reference evidence="18 19" key="1">
    <citation type="submission" date="2020-04" db="EMBL/GenBank/DDBJ databases">
        <authorList>
            <person name="Basu S."/>
            <person name="Maruthanayagam V."/>
            <person name="Chakraborty S."/>
            <person name="Pramanik A."/>
            <person name="Mukherjee J."/>
            <person name="Brink B."/>
        </authorList>
    </citation>
    <scope>NUCLEOTIDE SEQUENCE [LARGE SCALE GENOMIC DNA]</scope>
    <source>
        <strain evidence="18 19">AP17</strain>
    </source>
</reference>
<feature type="transmembrane region" description="Helical" evidence="14">
    <location>
        <begin position="6"/>
        <end position="27"/>
    </location>
</feature>
<evidence type="ECO:0000313" key="18">
    <source>
        <dbReference type="EMBL" id="QIZ71871.1"/>
    </source>
</evidence>
<accession>A0A6H1TZ64</accession>
<evidence type="ECO:0000259" key="16">
    <source>
        <dbReference type="Pfam" id="PF00361"/>
    </source>
</evidence>
<dbReference type="NCBIfam" id="NF009212">
    <property type="entry name" value="PRK12561.1"/>
    <property type="match status" value="1"/>
</dbReference>
<evidence type="ECO:0000256" key="6">
    <source>
        <dbReference type="ARBA" id="ARBA00022957"/>
    </source>
</evidence>
<dbReference type="GO" id="GO:0008137">
    <property type="term" value="F:NADH dehydrogenase (ubiquinone) activity"/>
    <property type="evidence" value="ECO:0007669"/>
    <property type="project" value="InterPro"/>
</dbReference>
<dbReference type="Pfam" id="PF00361">
    <property type="entry name" value="Proton_antipo_M"/>
    <property type="match status" value="1"/>
</dbReference>
<evidence type="ECO:0000256" key="12">
    <source>
        <dbReference type="ARBA" id="ARBA00047726"/>
    </source>
</evidence>